<dbReference type="AlphaFoldDB" id="A0A5U2F692"/>
<dbReference type="InterPro" id="IPR001387">
    <property type="entry name" value="Cro/C1-type_HTH"/>
</dbReference>
<dbReference type="CDD" id="cd00093">
    <property type="entry name" value="HTH_XRE"/>
    <property type="match status" value="1"/>
</dbReference>
<dbReference type="Gene3D" id="1.10.260.40">
    <property type="entry name" value="lambda repressor-like DNA-binding domains"/>
    <property type="match status" value="1"/>
</dbReference>
<dbReference type="Pfam" id="PF01381">
    <property type="entry name" value="HTH_3"/>
    <property type="match status" value="1"/>
</dbReference>
<proteinExistence type="predicted"/>
<comment type="caution">
    <text evidence="2">The sequence shown here is derived from an EMBL/GenBank/DDBJ whole genome shotgun (WGS) entry which is preliminary data.</text>
</comment>
<dbReference type="InterPro" id="IPR010982">
    <property type="entry name" value="Lambda_DNA-bd_dom_sf"/>
</dbReference>
<feature type="domain" description="HTH cro/C1-type" evidence="1">
    <location>
        <begin position="9"/>
        <end position="40"/>
    </location>
</feature>
<dbReference type="EMBL" id="AAGKHU010000096">
    <property type="protein sequence ID" value="EBP0013167.1"/>
    <property type="molecule type" value="Genomic_DNA"/>
</dbReference>
<reference evidence="2" key="1">
    <citation type="submission" date="2018-07" db="EMBL/GenBank/DDBJ databases">
        <authorList>
            <consortium name="GenomeTrakr network: Whole genome sequencing for foodborne pathogen traceback"/>
        </authorList>
    </citation>
    <scope>NUCLEOTIDE SEQUENCE</scope>
    <source>
        <strain evidence="2">CFSAN018538</strain>
    </source>
</reference>
<dbReference type="SMART" id="SM00530">
    <property type="entry name" value="HTH_XRE"/>
    <property type="match status" value="1"/>
</dbReference>
<sequence>MEVSTMNRLKELRQLAGMTQTELAEAMGLSQGAIAHYEKGFRGMKAMRIQKLLGILSEKGVACTFEDVFPSKKA</sequence>
<organism evidence="2">
    <name type="scientific">Salmonella enterica</name>
    <name type="common">Salmonella choleraesuis</name>
    <dbReference type="NCBI Taxonomy" id="28901"/>
    <lineage>
        <taxon>Bacteria</taxon>
        <taxon>Pseudomonadati</taxon>
        <taxon>Pseudomonadota</taxon>
        <taxon>Gammaproteobacteria</taxon>
        <taxon>Enterobacterales</taxon>
        <taxon>Enterobacteriaceae</taxon>
        <taxon>Salmonella</taxon>
    </lineage>
</organism>
<protein>
    <submittedName>
        <fullName evidence="2">Helix-turn-helix transcriptional regulator</fullName>
    </submittedName>
</protein>
<gene>
    <name evidence="2" type="ORF">HX37_20755</name>
</gene>
<dbReference type="SUPFAM" id="SSF47413">
    <property type="entry name" value="lambda repressor-like DNA-binding domains"/>
    <property type="match status" value="1"/>
</dbReference>
<dbReference type="PROSITE" id="PS50943">
    <property type="entry name" value="HTH_CROC1"/>
    <property type="match status" value="1"/>
</dbReference>
<evidence type="ECO:0000259" key="1">
    <source>
        <dbReference type="PROSITE" id="PS50943"/>
    </source>
</evidence>
<name>A0A5U2F692_SALER</name>
<accession>A0A5U2F692</accession>
<evidence type="ECO:0000313" key="2">
    <source>
        <dbReference type="EMBL" id="EBP0013167.1"/>
    </source>
</evidence>
<dbReference type="GO" id="GO:0003677">
    <property type="term" value="F:DNA binding"/>
    <property type="evidence" value="ECO:0007669"/>
    <property type="project" value="InterPro"/>
</dbReference>